<dbReference type="InterPro" id="IPR049052">
    <property type="entry name" value="nSTAND1"/>
</dbReference>
<dbReference type="STRING" id="134601.AFA91_18420"/>
<accession>A0A0K0X838</accession>
<proteinExistence type="predicted"/>
<feature type="transmembrane region" description="Helical" evidence="1">
    <location>
        <begin position="656"/>
        <end position="674"/>
    </location>
</feature>
<feature type="transmembrane region" description="Helical" evidence="1">
    <location>
        <begin position="603"/>
        <end position="623"/>
    </location>
</feature>
<evidence type="ECO:0000259" key="2">
    <source>
        <dbReference type="Pfam" id="PF20703"/>
    </source>
</evidence>
<evidence type="ECO:0000313" key="3">
    <source>
        <dbReference type="EMBL" id="AKS33547.1"/>
    </source>
</evidence>
<protein>
    <recommendedName>
        <fullName evidence="2">Novel STAND NTPase 1 domain-containing protein</fullName>
    </recommendedName>
</protein>
<sequence>MIMADQRSRYPGAHPFTDDDHSRRIFCGRDDASRDLTTTILANHTVTVHARAGAGKTSLLLAGVSARLRESGFLPLYVRLTGPLGPLPTVIETIPCEAQRQHVDYAPGHPGSLWTFFKTAQFSRGGRMLTPVLILDQFEDLFTLHSEPVRMHFLHELGYLTRGLVPPPGQDLPGHLELSAGPPAVKTVLSVDDDHLDALEEAAEPELMGARYRVPPLDRAAARAAIIGPAAVNDPVLTTGAFAVDEAAVTMVLDHLSRPGIEPFHVQLVGRRMEVVAGSKKTPKDDDPIVTISDLGGPAGVTRIFRDVYRTSIESLGRGRDQRAARRLCEEHLISPLGRRLSVEVDEIRRQFGLPVAALDHLVSHRLLHAEKRSGGIHYELTHDALVDPVLESRRTRAAVAGTLGIAAGVLLMCLSAIAFTGIAVIVIDTWRNRDYYFTDIPTLVQNGIIYSLAVTGIFGAAALLFQRCARSRLRYRYARRPAATDVETWHRGRYVFGFPALVGGVILAVIGAFHLVFAAVVITGPGNALSTAVASEMAWEPFVAHRDVQGIGIDTLMYLVAATALFVCAWRLCRWAAYRFACIGSPVPEDRRPAGMYAAPRALLGGVALAAAAVLIGVNVLVTQCQGVGYLPGWLTADRFNILSVACESGYEHSVLMDIVVVGALLGVGIPAIRRGSATRSRSPLARDGRERRRTVRAATFSSISVDPEGAIPRPG</sequence>
<dbReference type="Pfam" id="PF20703">
    <property type="entry name" value="nSTAND1"/>
    <property type="match status" value="1"/>
</dbReference>
<feature type="transmembrane region" description="Helical" evidence="1">
    <location>
        <begin position="404"/>
        <end position="428"/>
    </location>
</feature>
<name>A0A0K0X838_MYCGD</name>
<dbReference type="KEGG" id="mgo:AFA91_18420"/>
<dbReference type="PATRIC" id="fig|134601.6.peg.3817"/>
<feature type="transmembrane region" description="Helical" evidence="1">
    <location>
        <begin position="501"/>
        <end position="523"/>
    </location>
</feature>
<evidence type="ECO:0000256" key="1">
    <source>
        <dbReference type="SAM" id="Phobius"/>
    </source>
</evidence>
<feature type="transmembrane region" description="Helical" evidence="1">
    <location>
        <begin position="448"/>
        <end position="466"/>
    </location>
</feature>
<reference evidence="3 4" key="1">
    <citation type="submission" date="2015-07" db="EMBL/GenBank/DDBJ databases">
        <title>Complete genome sequence of Mycobacterium goodii X7B, a facultative thermophilic biodesulfurizing bacterium.</title>
        <authorList>
            <person name="Yu B."/>
            <person name="Li F."/>
            <person name="Xu P."/>
        </authorList>
    </citation>
    <scope>NUCLEOTIDE SEQUENCE [LARGE SCALE GENOMIC DNA]</scope>
    <source>
        <strain evidence="3 4">X7B</strain>
    </source>
</reference>
<dbReference type="EMBL" id="CP012150">
    <property type="protein sequence ID" value="AKS33547.1"/>
    <property type="molecule type" value="Genomic_DNA"/>
</dbReference>
<keyword evidence="1" id="KW-0472">Membrane</keyword>
<keyword evidence="1" id="KW-1133">Transmembrane helix</keyword>
<gene>
    <name evidence="3" type="ORF">AFA91_18420</name>
</gene>
<keyword evidence="1" id="KW-0812">Transmembrane</keyword>
<dbReference type="Proteomes" id="UP000062255">
    <property type="component" value="Chromosome"/>
</dbReference>
<organism evidence="3 4">
    <name type="scientific">Mycolicibacterium goodii</name>
    <name type="common">Mycobacterium goodii</name>
    <dbReference type="NCBI Taxonomy" id="134601"/>
    <lineage>
        <taxon>Bacteria</taxon>
        <taxon>Bacillati</taxon>
        <taxon>Actinomycetota</taxon>
        <taxon>Actinomycetes</taxon>
        <taxon>Mycobacteriales</taxon>
        <taxon>Mycobacteriaceae</taxon>
        <taxon>Mycolicibacterium</taxon>
    </lineage>
</organism>
<feature type="domain" description="Novel STAND NTPase 1" evidence="2">
    <location>
        <begin position="10"/>
        <end position="234"/>
    </location>
</feature>
<dbReference type="AlphaFoldDB" id="A0A0K0X838"/>
<feature type="transmembrane region" description="Helical" evidence="1">
    <location>
        <begin position="556"/>
        <end position="574"/>
    </location>
</feature>
<evidence type="ECO:0000313" key="4">
    <source>
        <dbReference type="Proteomes" id="UP000062255"/>
    </source>
</evidence>